<name>A0AA36M2H4_CYLNA</name>
<dbReference type="GO" id="GO:0036471">
    <property type="term" value="P:cellular response to glyoxal"/>
    <property type="evidence" value="ECO:0007669"/>
    <property type="project" value="UniProtKB-ARBA"/>
</dbReference>
<feature type="domain" description="DJ-1/PfpI" evidence="5">
    <location>
        <begin position="71"/>
        <end position="234"/>
    </location>
</feature>
<dbReference type="GO" id="GO:0005634">
    <property type="term" value="C:nucleus"/>
    <property type="evidence" value="ECO:0007669"/>
    <property type="project" value="TreeGrafter"/>
</dbReference>
<dbReference type="InterPro" id="IPR029062">
    <property type="entry name" value="Class_I_gatase-like"/>
</dbReference>
<sequence>MRWKSASRGYEDSWKDDRLRGDSMAKRMPGFCQSRYNMFSQVRQDMIDTTLSVSFCTSPTLCGHSYSMSPKTALVILADGVEEMEAVIPADILRRGGVEVTYAGMDGAGKVTCSKKTVITPDGALNDVKSKTFDVVVLPGGSRSSVSLAASEAVGQVLKAHATAGKIIAAICHAPIALKSHSIKAALLTSHPGVRKQLEEGGYKYSEDSVVVADGVVTSRGPGTAFEFALKLVELLVGNEKSKQLAEAMLVKL</sequence>
<gene>
    <name evidence="6" type="ORF">CYNAS_LOCUS7339</name>
</gene>
<evidence type="ECO:0000256" key="1">
    <source>
        <dbReference type="ARBA" id="ARBA00004496"/>
    </source>
</evidence>
<evidence type="ECO:0000256" key="2">
    <source>
        <dbReference type="ARBA" id="ARBA00013134"/>
    </source>
</evidence>
<dbReference type="InterPro" id="IPR050325">
    <property type="entry name" value="Prot/Nucl_acid_deglycase"/>
</dbReference>
<dbReference type="GO" id="GO:0006979">
    <property type="term" value="P:response to oxidative stress"/>
    <property type="evidence" value="ECO:0007669"/>
    <property type="project" value="TreeGrafter"/>
</dbReference>
<dbReference type="GO" id="GO:0005739">
    <property type="term" value="C:mitochondrion"/>
    <property type="evidence" value="ECO:0007669"/>
    <property type="project" value="TreeGrafter"/>
</dbReference>
<organism evidence="6 7">
    <name type="scientific">Cylicocyclus nassatus</name>
    <name type="common">Nematode worm</name>
    <dbReference type="NCBI Taxonomy" id="53992"/>
    <lineage>
        <taxon>Eukaryota</taxon>
        <taxon>Metazoa</taxon>
        <taxon>Ecdysozoa</taxon>
        <taxon>Nematoda</taxon>
        <taxon>Chromadorea</taxon>
        <taxon>Rhabditida</taxon>
        <taxon>Rhabditina</taxon>
        <taxon>Rhabditomorpha</taxon>
        <taxon>Strongyloidea</taxon>
        <taxon>Strongylidae</taxon>
        <taxon>Cylicocyclus</taxon>
    </lineage>
</organism>
<dbReference type="PANTHER" id="PTHR48094">
    <property type="entry name" value="PROTEIN/NUCLEIC ACID DEGLYCASE DJ-1-RELATED"/>
    <property type="match status" value="1"/>
</dbReference>
<comment type="caution">
    <text evidence="6">The sequence shown here is derived from an EMBL/GenBank/DDBJ whole genome shotgun (WGS) entry which is preliminary data.</text>
</comment>
<dbReference type="GO" id="GO:1902176">
    <property type="term" value="P:negative regulation of oxidative stress-induced intrinsic apoptotic signaling pathway"/>
    <property type="evidence" value="ECO:0007669"/>
    <property type="project" value="UniProtKB-ARBA"/>
</dbReference>
<evidence type="ECO:0000256" key="4">
    <source>
        <dbReference type="ARBA" id="ARBA00048082"/>
    </source>
</evidence>
<keyword evidence="3" id="KW-0963">Cytoplasm</keyword>
<proteinExistence type="predicted"/>
<dbReference type="InterPro" id="IPR002818">
    <property type="entry name" value="DJ-1/PfpI"/>
</dbReference>
<comment type="subcellular location">
    <subcellularLocation>
        <location evidence="1">Cytoplasm</location>
    </subcellularLocation>
</comment>
<dbReference type="GO" id="GO:1903189">
    <property type="term" value="P:glyoxal metabolic process"/>
    <property type="evidence" value="ECO:0007669"/>
    <property type="project" value="UniProtKB-ARBA"/>
</dbReference>
<dbReference type="GO" id="GO:0046295">
    <property type="term" value="P:glycolate biosynthetic process"/>
    <property type="evidence" value="ECO:0007669"/>
    <property type="project" value="UniProtKB-ARBA"/>
</dbReference>
<dbReference type="Proteomes" id="UP001176961">
    <property type="component" value="Unassembled WGS sequence"/>
</dbReference>
<evidence type="ECO:0000256" key="3">
    <source>
        <dbReference type="ARBA" id="ARBA00022490"/>
    </source>
</evidence>
<dbReference type="GO" id="GO:0019172">
    <property type="term" value="F:glyoxalase III activity"/>
    <property type="evidence" value="ECO:0007669"/>
    <property type="project" value="UniProtKB-EC"/>
</dbReference>
<dbReference type="EC" id="4.2.1.130" evidence="2"/>
<accession>A0AA36M2H4</accession>
<dbReference type="CDD" id="cd03135">
    <property type="entry name" value="GATase1_DJ-1"/>
    <property type="match status" value="1"/>
</dbReference>
<evidence type="ECO:0000259" key="5">
    <source>
        <dbReference type="Pfam" id="PF01965"/>
    </source>
</evidence>
<evidence type="ECO:0000313" key="7">
    <source>
        <dbReference type="Proteomes" id="UP001176961"/>
    </source>
</evidence>
<dbReference type="EMBL" id="CATQJL010000112">
    <property type="protein sequence ID" value="CAJ0595356.1"/>
    <property type="molecule type" value="Genomic_DNA"/>
</dbReference>
<evidence type="ECO:0000313" key="6">
    <source>
        <dbReference type="EMBL" id="CAJ0595356.1"/>
    </source>
</evidence>
<keyword evidence="7" id="KW-1185">Reference proteome</keyword>
<protein>
    <recommendedName>
        <fullName evidence="2">D-lactate dehydratase</fullName>
        <ecNumber evidence="2">4.2.1.130</ecNumber>
    </recommendedName>
</protein>
<comment type="catalytic activity">
    <reaction evidence="4">
        <text>methylglyoxal + H2O = (R)-lactate + H(+)</text>
        <dbReference type="Rhea" id="RHEA:27754"/>
        <dbReference type="ChEBI" id="CHEBI:15377"/>
        <dbReference type="ChEBI" id="CHEBI:15378"/>
        <dbReference type="ChEBI" id="CHEBI:16004"/>
        <dbReference type="ChEBI" id="CHEBI:17158"/>
        <dbReference type="EC" id="4.2.1.130"/>
    </reaction>
</comment>
<dbReference type="InterPro" id="IPR006287">
    <property type="entry name" value="DJ-1"/>
</dbReference>
<dbReference type="PANTHER" id="PTHR48094:SF12">
    <property type="entry name" value="PARKINSON DISEASE PROTEIN 7 HOMOLOG"/>
    <property type="match status" value="1"/>
</dbReference>
<dbReference type="SUPFAM" id="SSF52317">
    <property type="entry name" value="Class I glutamine amidotransferase-like"/>
    <property type="match status" value="1"/>
</dbReference>
<reference evidence="6" key="1">
    <citation type="submission" date="2023-07" db="EMBL/GenBank/DDBJ databases">
        <authorList>
            <consortium name="CYATHOMIX"/>
        </authorList>
    </citation>
    <scope>NUCLEOTIDE SEQUENCE</scope>
    <source>
        <strain evidence="6">N/A</strain>
    </source>
</reference>
<dbReference type="Gene3D" id="3.40.50.880">
    <property type="match status" value="1"/>
</dbReference>
<dbReference type="FunFam" id="3.40.50.880:FF:000022">
    <property type="entry name" value="protein deglycase DJ-1"/>
    <property type="match status" value="1"/>
</dbReference>
<dbReference type="AlphaFoldDB" id="A0AA36M2H4"/>
<dbReference type="NCBIfam" id="TIGR01383">
    <property type="entry name" value="not_thiJ"/>
    <property type="match status" value="1"/>
</dbReference>
<dbReference type="Pfam" id="PF01965">
    <property type="entry name" value="DJ-1_PfpI"/>
    <property type="match status" value="1"/>
</dbReference>